<dbReference type="Pfam" id="PF00583">
    <property type="entry name" value="Acetyltransf_1"/>
    <property type="match status" value="1"/>
</dbReference>
<sequence>MLQVPKHVSSTSGFTSLRARRKAVLRVRLPCSARDARLELKIRTASTSSAELRSIGALRGTCFSSCPAGRSALAAQLHRRMMADNEWDSIEDKVHGKDVAFKGLTVVPIMATLKLEEGMPASLADALATEIGLQYQIPESSGYTAWCVGSLDLNIGARLPSEEVTGCLPGNELEAQRSRAYLSNVCVTPCMRKQGIAQDLIQHAKGEARGRGVAFLYVHVVPSNEAARNLYLASGFSVENQESVAFARSLNRLPREILLHEL</sequence>
<organism evidence="2 3">
    <name type="scientific">Apatococcus lobatus</name>
    <dbReference type="NCBI Taxonomy" id="904363"/>
    <lineage>
        <taxon>Eukaryota</taxon>
        <taxon>Viridiplantae</taxon>
        <taxon>Chlorophyta</taxon>
        <taxon>core chlorophytes</taxon>
        <taxon>Trebouxiophyceae</taxon>
        <taxon>Chlorellales</taxon>
        <taxon>Chlorellaceae</taxon>
        <taxon>Apatococcus</taxon>
    </lineage>
</organism>
<dbReference type="CDD" id="cd04301">
    <property type="entry name" value="NAT_SF"/>
    <property type="match status" value="1"/>
</dbReference>
<protein>
    <recommendedName>
        <fullName evidence="1">N-acetyltransferase domain-containing protein</fullName>
    </recommendedName>
</protein>
<dbReference type="InterPro" id="IPR000182">
    <property type="entry name" value="GNAT_dom"/>
</dbReference>
<gene>
    <name evidence="2" type="ORF">WJX74_002235</name>
</gene>
<dbReference type="InterPro" id="IPR016181">
    <property type="entry name" value="Acyl_CoA_acyltransferase"/>
</dbReference>
<evidence type="ECO:0000313" key="2">
    <source>
        <dbReference type="EMBL" id="KAK9828182.1"/>
    </source>
</evidence>
<reference evidence="2 3" key="1">
    <citation type="journal article" date="2024" name="Nat. Commun.">
        <title>Phylogenomics reveals the evolutionary origins of lichenization in chlorophyte algae.</title>
        <authorList>
            <person name="Puginier C."/>
            <person name="Libourel C."/>
            <person name="Otte J."/>
            <person name="Skaloud P."/>
            <person name="Haon M."/>
            <person name="Grisel S."/>
            <person name="Petersen M."/>
            <person name="Berrin J.G."/>
            <person name="Delaux P.M."/>
            <person name="Dal Grande F."/>
            <person name="Keller J."/>
        </authorList>
    </citation>
    <scope>NUCLEOTIDE SEQUENCE [LARGE SCALE GENOMIC DNA]</scope>
    <source>
        <strain evidence="2 3">SAG 2145</strain>
    </source>
</reference>
<feature type="domain" description="N-acetyltransferase" evidence="1">
    <location>
        <begin position="113"/>
        <end position="256"/>
    </location>
</feature>
<dbReference type="SUPFAM" id="SSF55729">
    <property type="entry name" value="Acyl-CoA N-acyltransferases (Nat)"/>
    <property type="match status" value="1"/>
</dbReference>
<dbReference type="AlphaFoldDB" id="A0AAW1R4I2"/>
<dbReference type="PROSITE" id="PS51186">
    <property type="entry name" value="GNAT"/>
    <property type="match status" value="1"/>
</dbReference>
<keyword evidence="3" id="KW-1185">Reference proteome</keyword>
<dbReference type="PANTHER" id="PTHR47876">
    <property type="entry name" value="OS08G0260000 PROTEIN"/>
    <property type="match status" value="1"/>
</dbReference>
<proteinExistence type="predicted"/>
<dbReference type="GO" id="GO:0016747">
    <property type="term" value="F:acyltransferase activity, transferring groups other than amino-acyl groups"/>
    <property type="evidence" value="ECO:0007669"/>
    <property type="project" value="InterPro"/>
</dbReference>
<dbReference type="Gene3D" id="3.40.630.30">
    <property type="match status" value="1"/>
</dbReference>
<name>A0AAW1R4I2_9CHLO</name>
<dbReference type="EMBL" id="JALJOS010000016">
    <property type="protein sequence ID" value="KAK9828182.1"/>
    <property type="molecule type" value="Genomic_DNA"/>
</dbReference>
<dbReference type="Proteomes" id="UP001438707">
    <property type="component" value="Unassembled WGS sequence"/>
</dbReference>
<evidence type="ECO:0000313" key="3">
    <source>
        <dbReference type="Proteomes" id="UP001438707"/>
    </source>
</evidence>
<dbReference type="PANTHER" id="PTHR47876:SF2">
    <property type="entry name" value="GCN5-RELATED N-ACETYLTRANSFERASE 7, CHLOROPLASTIC"/>
    <property type="match status" value="1"/>
</dbReference>
<comment type="caution">
    <text evidence="2">The sequence shown here is derived from an EMBL/GenBank/DDBJ whole genome shotgun (WGS) entry which is preliminary data.</text>
</comment>
<accession>A0AAW1R4I2</accession>
<evidence type="ECO:0000259" key="1">
    <source>
        <dbReference type="PROSITE" id="PS51186"/>
    </source>
</evidence>